<keyword evidence="8" id="KW-1185">Reference proteome</keyword>
<dbReference type="OrthoDB" id="9783641at2"/>
<dbReference type="RefSeq" id="WP_146781415.1">
    <property type="nucleotide sequence ID" value="NZ_CP042434.1"/>
</dbReference>
<evidence type="ECO:0000256" key="4">
    <source>
        <dbReference type="ARBA" id="ARBA00023136"/>
    </source>
</evidence>
<dbReference type="EMBL" id="CP042434">
    <property type="protein sequence ID" value="QEC71923.1"/>
    <property type="molecule type" value="Genomic_DNA"/>
</dbReference>
<dbReference type="Pfam" id="PF07980">
    <property type="entry name" value="SusD_RagB"/>
    <property type="match status" value="1"/>
</dbReference>
<dbReference type="KEGG" id="agi:FSB73_09860"/>
<dbReference type="SUPFAM" id="SSF48452">
    <property type="entry name" value="TPR-like"/>
    <property type="match status" value="1"/>
</dbReference>
<accession>A0A5B8VL49</accession>
<evidence type="ECO:0000256" key="1">
    <source>
        <dbReference type="ARBA" id="ARBA00004442"/>
    </source>
</evidence>
<comment type="subcellular location">
    <subcellularLocation>
        <location evidence="1">Cell outer membrane</location>
    </subcellularLocation>
</comment>
<evidence type="ECO:0000313" key="8">
    <source>
        <dbReference type="Proteomes" id="UP000321291"/>
    </source>
</evidence>
<dbReference type="GO" id="GO:0009279">
    <property type="term" value="C:cell outer membrane"/>
    <property type="evidence" value="ECO:0007669"/>
    <property type="project" value="UniProtKB-SubCell"/>
</dbReference>
<evidence type="ECO:0000313" key="7">
    <source>
        <dbReference type="EMBL" id="QEC71923.1"/>
    </source>
</evidence>
<dbReference type="AlphaFoldDB" id="A0A5B8VL49"/>
<keyword evidence="4" id="KW-0472">Membrane</keyword>
<comment type="similarity">
    <text evidence="2">Belongs to the SusD family.</text>
</comment>
<name>A0A5B8VL49_9BACT</name>
<evidence type="ECO:0000256" key="2">
    <source>
        <dbReference type="ARBA" id="ARBA00006275"/>
    </source>
</evidence>
<organism evidence="7 8">
    <name type="scientific">Arachidicoccus ginsenosidivorans</name>
    <dbReference type="NCBI Taxonomy" id="496057"/>
    <lineage>
        <taxon>Bacteria</taxon>
        <taxon>Pseudomonadati</taxon>
        <taxon>Bacteroidota</taxon>
        <taxon>Chitinophagia</taxon>
        <taxon>Chitinophagales</taxon>
        <taxon>Chitinophagaceae</taxon>
        <taxon>Arachidicoccus</taxon>
    </lineage>
</organism>
<sequence length="307" mass="34432">MGRADQGADWALLSRIYLNAKVYTGTARYTDAITYCNKIIESGQYALMSHYSWLFMGDNSQGNKEFILPIVYQNNNEVNWGGTNWLVLGPAGVTELINGLSGSWNEFRFTQSIPKLFPSFDTTIDKRALFYTEGQTLEATTITNQTNGFSSYKFRNINRDGSAITQNNTFGNIADIDFPIFRLPEIYLTYAESVLRGGSGGNVTTALGYINQLRGRAYANDPSSKEGNITAAALTTDFVLDEKAREMYWEAQRRTDLIRYDRLTTDTYLWDWKGGSLAGNAVSSKYNLFPIPTADLLANPNLKNTNY</sequence>
<evidence type="ECO:0000256" key="3">
    <source>
        <dbReference type="ARBA" id="ARBA00022729"/>
    </source>
</evidence>
<evidence type="ECO:0000256" key="5">
    <source>
        <dbReference type="ARBA" id="ARBA00023237"/>
    </source>
</evidence>
<feature type="domain" description="RagB/SusD" evidence="6">
    <location>
        <begin position="124"/>
        <end position="304"/>
    </location>
</feature>
<keyword evidence="5" id="KW-0998">Cell outer membrane</keyword>
<dbReference type="Gene3D" id="1.25.40.390">
    <property type="match status" value="1"/>
</dbReference>
<dbReference type="InterPro" id="IPR012944">
    <property type="entry name" value="SusD_RagB_dom"/>
</dbReference>
<keyword evidence="3" id="KW-0732">Signal</keyword>
<evidence type="ECO:0000259" key="6">
    <source>
        <dbReference type="Pfam" id="PF07980"/>
    </source>
</evidence>
<dbReference type="Proteomes" id="UP000321291">
    <property type="component" value="Chromosome"/>
</dbReference>
<proteinExistence type="inferred from homology"/>
<protein>
    <submittedName>
        <fullName evidence="7">RagB/SusD family nutrient uptake outer membrane protein</fullName>
    </submittedName>
</protein>
<gene>
    <name evidence="7" type="ORF">FSB73_09860</name>
</gene>
<dbReference type="InterPro" id="IPR011990">
    <property type="entry name" value="TPR-like_helical_dom_sf"/>
</dbReference>
<reference evidence="7 8" key="1">
    <citation type="journal article" date="2017" name="Int. J. Syst. Evol. Microbiol.">
        <title>Arachidicoccus ginsenosidivorans sp. nov., with ginsenoside-converting activity isolated from ginseng cultivating soil.</title>
        <authorList>
            <person name="Siddiqi M.Z."/>
            <person name="Aslam Z."/>
            <person name="Im W.T."/>
        </authorList>
    </citation>
    <scope>NUCLEOTIDE SEQUENCE [LARGE SCALE GENOMIC DNA]</scope>
    <source>
        <strain evidence="7 8">Gsoil 809</strain>
    </source>
</reference>